<dbReference type="Proteomes" id="UP001597475">
    <property type="component" value="Unassembled WGS sequence"/>
</dbReference>
<dbReference type="InterPro" id="IPR024197">
    <property type="entry name" value="TPP-like"/>
</dbReference>
<dbReference type="PIRSF" id="PIRSF030802">
    <property type="entry name" value="UCP030802"/>
    <property type="match status" value="1"/>
</dbReference>
<comment type="caution">
    <text evidence="1">The sequence shown here is derived from an EMBL/GenBank/DDBJ whole genome shotgun (WGS) entry which is preliminary data.</text>
</comment>
<protein>
    <submittedName>
        <fullName evidence="1">Uncharacterized protein</fullName>
    </submittedName>
</protein>
<organism evidence="1 2">
    <name type="scientific">Deinococcus taklimakanensis</name>
    <dbReference type="NCBI Taxonomy" id="536443"/>
    <lineage>
        <taxon>Bacteria</taxon>
        <taxon>Thermotogati</taxon>
        <taxon>Deinococcota</taxon>
        <taxon>Deinococci</taxon>
        <taxon>Deinococcales</taxon>
        <taxon>Deinococcaceae</taxon>
        <taxon>Deinococcus</taxon>
    </lineage>
</organism>
<reference evidence="2" key="1">
    <citation type="journal article" date="2019" name="Int. J. Syst. Evol. Microbiol.">
        <title>The Global Catalogue of Microorganisms (GCM) 10K type strain sequencing project: providing services to taxonomists for standard genome sequencing and annotation.</title>
        <authorList>
            <consortium name="The Broad Institute Genomics Platform"/>
            <consortium name="The Broad Institute Genome Sequencing Center for Infectious Disease"/>
            <person name="Wu L."/>
            <person name="Ma J."/>
        </authorList>
    </citation>
    <scope>NUCLEOTIDE SEQUENCE [LARGE SCALE GENOMIC DNA]</scope>
    <source>
        <strain evidence="2">KCTC 33842</strain>
    </source>
</reference>
<evidence type="ECO:0000313" key="1">
    <source>
        <dbReference type="EMBL" id="MFD2608137.1"/>
    </source>
</evidence>
<proteinExistence type="predicted"/>
<dbReference type="RefSeq" id="WP_386842415.1">
    <property type="nucleotide sequence ID" value="NZ_JBHUMK010000008.1"/>
</dbReference>
<keyword evidence="2" id="KW-1185">Reference proteome</keyword>
<sequence>MIYAFINPALLSERPGGAAPLPTPLLREAEWIPVTGWGEEELLHLPAAFTSWLVLHHGAVVITPDGQEDPAWSRLTLETQRSAELALNLAFQAARHIGALRQLGTEVALVERHGSPLLVQITHPYHLRQATEEAARELAEWIEESPFSTQLRLGWEGETLYLLPRELDKASAVNYVLSHLDPAAELTVGVGRHEEDGAFLALCDYALIPGEELTETLNRSEDPE</sequence>
<evidence type="ECO:0000313" key="2">
    <source>
        <dbReference type="Proteomes" id="UP001597475"/>
    </source>
</evidence>
<dbReference type="EMBL" id="JBHUMK010000008">
    <property type="protein sequence ID" value="MFD2608137.1"/>
    <property type="molecule type" value="Genomic_DNA"/>
</dbReference>
<name>A0ABW5P1M1_9DEIO</name>
<accession>A0ABW5P1M1</accession>
<gene>
    <name evidence="1" type="ORF">ACFSR9_01605</name>
</gene>